<dbReference type="InterPro" id="IPR001017">
    <property type="entry name" value="DH_E1"/>
</dbReference>
<dbReference type="GO" id="GO:0003863">
    <property type="term" value="F:branched-chain 2-oxo acid dehydrogenase activity"/>
    <property type="evidence" value="ECO:0007669"/>
    <property type="project" value="UniProtKB-EC"/>
</dbReference>
<dbReference type="eggNOG" id="COG1071">
    <property type="taxonomic scope" value="Bacteria"/>
</dbReference>
<comment type="similarity">
    <text evidence="4">Belongs to the BCKDHA family.</text>
</comment>
<dbReference type="Gene3D" id="3.40.50.970">
    <property type="match status" value="1"/>
</dbReference>
<evidence type="ECO:0000256" key="4">
    <source>
        <dbReference type="RuleBase" id="RU365014"/>
    </source>
</evidence>
<keyword evidence="3 4" id="KW-0786">Thiamine pyrophosphate</keyword>
<dbReference type="RefSeq" id="WP_236684617.1">
    <property type="nucleotide sequence ID" value="NZ_JQKF01000019.1"/>
</dbReference>
<dbReference type="Proteomes" id="UP000032336">
    <property type="component" value="Unassembled WGS sequence"/>
</dbReference>
<dbReference type="CDD" id="cd02000">
    <property type="entry name" value="TPP_E1_PDC_ADC_BCADC"/>
    <property type="match status" value="1"/>
</dbReference>
<name>A0A0D8FVA3_9ACTN</name>
<comment type="catalytic activity">
    <reaction evidence="4">
        <text>N(6)-[(R)-lipoyl]-L-lysyl-[protein] + 3-methyl-2-oxobutanoate + H(+) = N(6)-[(R)-S(8)-2-methylpropanoyldihydrolipoyl]-L-lysyl-[protein] + CO2</text>
        <dbReference type="Rhea" id="RHEA:13457"/>
        <dbReference type="Rhea" id="RHEA-COMP:10474"/>
        <dbReference type="Rhea" id="RHEA-COMP:10497"/>
        <dbReference type="ChEBI" id="CHEBI:11851"/>
        <dbReference type="ChEBI" id="CHEBI:15378"/>
        <dbReference type="ChEBI" id="CHEBI:16526"/>
        <dbReference type="ChEBI" id="CHEBI:83099"/>
        <dbReference type="ChEBI" id="CHEBI:83142"/>
        <dbReference type="EC" id="1.2.4.4"/>
    </reaction>
</comment>
<evidence type="ECO:0000256" key="2">
    <source>
        <dbReference type="ARBA" id="ARBA00023002"/>
    </source>
</evidence>
<dbReference type="Pfam" id="PF00676">
    <property type="entry name" value="E1_dh"/>
    <property type="match status" value="1"/>
</dbReference>
<comment type="caution">
    <text evidence="6">The sequence shown here is derived from an EMBL/GenBank/DDBJ whole genome shotgun (WGS) entry which is preliminary data.</text>
</comment>
<proteinExistence type="inferred from homology"/>
<evidence type="ECO:0000313" key="6">
    <source>
        <dbReference type="EMBL" id="KJE76879.1"/>
    </source>
</evidence>
<sequence>MTDGMEMFPLIQRLDEEGKLVGELGVLSVADIKETYETMRFLRRFDERAWNLQRQGVIGTYAPFKGQEAAQMGAVAALNQHDWLVPTYRDWAASYLRGVPLEHGLFFSKGHPSLGDIPVGEQVLPAQVVIAAQTLHGVGVAWATKLRHEAAATVVTFGDGATSQGDFHEAMNFASVLEVPLIFFCENNQWAISVPLSRQMHAETIAQRSVAYGIEGYRVDGNDYIAVANLMHELTGRVRAGEGPFLVEAVTYRLGAHTTADDPGKYRASEEEDLWIRRDPLLRLEAWLRDQGELSDDDVVAIDVESERKVEEILATFHEALDISPLVLFDNVYAEVPAGLASQRAQFEARVKEMGA</sequence>
<keyword evidence="2 4" id="KW-0560">Oxidoreductase</keyword>
<organism evidence="6 7">
    <name type="scientific">Ferrimicrobium acidiphilum DSM 19497</name>
    <dbReference type="NCBI Taxonomy" id="1121877"/>
    <lineage>
        <taxon>Bacteria</taxon>
        <taxon>Bacillati</taxon>
        <taxon>Actinomycetota</taxon>
        <taxon>Acidimicrobiia</taxon>
        <taxon>Acidimicrobiales</taxon>
        <taxon>Acidimicrobiaceae</taxon>
        <taxon>Ferrimicrobium</taxon>
    </lineage>
</organism>
<dbReference type="InterPro" id="IPR050771">
    <property type="entry name" value="Alpha-ketoacid_DH_E1_comp"/>
</dbReference>
<dbReference type="GeneID" id="78372589"/>
<dbReference type="EC" id="1.2.4.4" evidence="4"/>
<dbReference type="PANTHER" id="PTHR43380:SF1">
    <property type="entry name" value="2-OXOISOVALERATE DEHYDROGENASE SUBUNIT ALPHA, MITOCHONDRIAL"/>
    <property type="match status" value="1"/>
</dbReference>
<dbReference type="PATRIC" id="fig|1121877.4.peg.1509"/>
<evidence type="ECO:0000259" key="5">
    <source>
        <dbReference type="Pfam" id="PF00676"/>
    </source>
</evidence>
<evidence type="ECO:0000256" key="3">
    <source>
        <dbReference type="ARBA" id="ARBA00023052"/>
    </source>
</evidence>
<protein>
    <recommendedName>
        <fullName evidence="4">2-oxoisovalerate dehydrogenase subunit alpha</fullName>
        <ecNumber evidence="4">1.2.4.4</ecNumber>
    </recommendedName>
    <alternativeName>
        <fullName evidence="4">Branched-chain alpha-keto acid dehydrogenase E1 component alpha chain</fullName>
    </alternativeName>
</protein>
<dbReference type="SUPFAM" id="SSF52518">
    <property type="entry name" value="Thiamin diphosphate-binding fold (THDP-binding)"/>
    <property type="match status" value="1"/>
</dbReference>
<dbReference type="AlphaFoldDB" id="A0A0D8FVA3"/>
<comment type="cofactor">
    <cofactor evidence="1 4">
        <name>thiamine diphosphate</name>
        <dbReference type="ChEBI" id="CHEBI:58937"/>
    </cofactor>
</comment>
<dbReference type="GO" id="GO:0009083">
    <property type="term" value="P:branched-chain amino acid catabolic process"/>
    <property type="evidence" value="ECO:0007669"/>
    <property type="project" value="TreeGrafter"/>
</dbReference>
<comment type="function">
    <text evidence="4">The branched-chain alpha-keto dehydrogenase complex catalyzes the overall conversion of alpha-keto acids to acyl-CoA and CO(2). It contains multiple copies of three enzymatic components: branched-chain alpha-keto acid decarboxylase (E1), lipoamide acyltransferase (E2) and lipoamide dehydrogenase (E3).</text>
</comment>
<keyword evidence="7" id="KW-1185">Reference proteome</keyword>
<dbReference type="PANTHER" id="PTHR43380">
    <property type="entry name" value="2-OXOISOVALERATE DEHYDROGENASE SUBUNIT ALPHA, MITOCHONDRIAL"/>
    <property type="match status" value="1"/>
</dbReference>
<gene>
    <name evidence="6" type="primary">bkdA</name>
    <name evidence="6" type="ORF">FEAC_13810</name>
</gene>
<dbReference type="EMBL" id="JXUW01000010">
    <property type="protein sequence ID" value="KJE76879.1"/>
    <property type="molecule type" value="Genomic_DNA"/>
</dbReference>
<evidence type="ECO:0000256" key="1">
    <source>
        <dbReference type="ARBA" id="ARBA00001964"/>
    </source>
</evidence>
<feature type="domain" description="Dehydrogenase E1 component" evidence="5">
    <location>
        <begin position="37"/>
        <end position="315"/>
    </location>
</feature>
<accession>A0A0D8FVA3</accession>
<dbReference type="InterPro" id="IPR029061">
    <property type="entry name" value="THDP-binding"/>
</dbReference>
<dbReference type="STRING" id="1121877.FEAC_13810"/>
<dbReference type="GO" id="GO:0000287">
    <property type="term" value="F:magnesium ion binding"/>
    <property type="evidence" value="ECO:0007669"/>
    <property type="project" value="UniProtKB-ARBA"/>
</dbReference>
<reference evidence="6 7" key="1">
    <citation type="submission" date="2015-01" db="EMBL/GenBank/DDBJ databases">
        <title>Draft genome of the acidophilic iron oxidizer Ferrimicrobium acidiphilum strain T23.</title>
        <authorList>
            <person name="Poehlein A."/>
            <person name="Eisen S."/>
            <person name="Schloemann M."/>
            <person name="Johnson B.D."/>
            <person name="Daniel R."/>
            <person name="Muehling M."/>
        </authorList>
    </citation>
    <scope>NUCLEOTIDE SEQUENCE [LARGE SCALE GENOMIC DNA]</scope>
    <source>
        <strain evidence="6 7">T23</strain>
    </source>
</reference>
<evidence type="ECO:0000313" key="7">
    <source>
        <dbReference type="Proteomes" id="UP000032336"/>
    </source>
</evidence>